<sequence>MQTLHAPAYSNLSTQHQIANLHSFNGPRSGRSASKNTLGSTKFNFFNSDISNERGTPNAHNVATMGTVYEGAIGN</sequence>
<dbReference type="EMBL" id="LR798276">
    <property type="protein sequence ID" value="CAB5218913.1"/>
    <property type="molecule type" value="Genomic_DNA"/>
</dbReference>
<evidence type="ECO:0000313" key="2">
    <source>
        <dbReference type="EMBL" id="CAB5218913.1"/>
    </source>
</evidence>
<protein>
    <submittedName>
        <fullName evidence="2">Uncharacterized protein</fullName>
    </submittedName>
</protein>
<proteinExistence type="predicted"/>
<organism evidence="2">
    <name type="scientific">uncultured Caudovirales phage</name>
    <dbReference type="NCBI Taxonomy" id="2100421"/>
    <lineage>
        <taxon>Viruses</taxon>
        <taxon>Duplodnaviria</taxon>
        <taxon>Heunggongvirae</taxon>
        <taxon>Uroviricota</taxon>
        <taxon>Caudoviricetes</taxon>
        <taxon>Peduoviridae</taxon>
        <taxon>Maltschvirus</taxon>
        <taxon>Maltschvirus maltsch</taxon>
    </lineage>
</organism>
<gene>
    <name evidence="1" type="ORF">UFOVP110_21</name>
    <name evidence="2" type="ORF">UFOVP223_9</name>
</gene>
<name>A0A6J7WUK7_9CAUD</name>
<reference evidence="2" key="1">
    <citation type="submission" date="2020-05" db="EMBL/GenBank/DDBJ databases">
        <authorList>
            <person name="Chiriac C."/>
            <person name="Salcher M."/>
            <person name="Ghai R."/>
            <person name="Kavagutti S V."/>
        </authorList>
    </citation>
    <scope>NUCLEOTIDE SEQUENCE</scope>
</reference>
<evidence type="ECO:0000313" key="1">
    <source>
        <dbReference type="EMBL" id="CAB4128271.1"/>
    </source>
</evidence>
<accession>A0A6J7WUK7</accession>
<dbReference type="EMBL" id="LR796220">
    <property type="protein sequence ID" value="CAB4128271.1"/>
    <property type="molecule type" value="Genomic_DNA"/>
</dbReference>